<dbReference type="EMBL" id="JAEHOE010000092">
    <property type="protein sequence ID" value="KAG2487806.1"/>
    <property type="molecule type" value="Genomic_DNA"/>
</dbReference>
<keyword evidence="2" id="KW-1185">Reference proteome</keyword>
<reference evidence="1" key="1">
    <citation type="journal article" date="2020" name="bioRxiv">
        <title>Comparative genomics of Chlamydomonas.</title>
        <authorList>
            <person name="Craig R.J."/>
            <person name="Hasan A.R."/>
            <person name="Ness R.W."/>
            <person name="Keightley P.D."/>
        </authorList>
    </citation>
    <scope>NUCLEOTIDE SEQUENCE</scope>
    <source>
        <strain evidence="1">CCAP 11/70</strain>
    </source>
</reference>
<proteinExistence type="predicted"/>
<dbReference type="OrthoDB" id="549336at2759"/>
<evidence type="ECO:0000313" key="2">
    <source>
        <dbReference type="Proteomes" id="UP000612055"/>
    </source>
</evidence>
<name>A0A835XT88_9CHLO</name>
<sequence length="276" mass="29604">MVHNADDPRVPKLLELHPRARLVALSPHVAAALRQRGFQADWWLAAWDAQGAVPALSTGSAGERSESLGEAMECPPLTNGTVPGPWGFTCQGRIDSRRRSYGSLWSDLEVAAGTKGQGKGTAAAQGPPRLKILGRSVEGEEGFSLPKAVRPYVTRISNAPYNKFYGHIRCSVALLTLFADDSYYDTKFSSTVLASLSTGTPILADAPFLSAYSFLNASTTWALQPGEGLVRGMQRVAAEGWAQHAARRGALAALRRELNARAGAYLQGLLEEEAGR</sequence>
<protein>
    <submittedName>
        <fullName evidence="1">Uncharacterized protein</fullName>
    </submittedName>
</protein>
<gene>
    <name evidence="1" type="ORF">HYH03_013650</name>
</gene>
<dbReference type="Proteomes" id="UP000612055">
    <property type="component" value="Unassembled WGS sequence"/>
</dbReference>
<comment type="caution">
    <text evidence="1">The sequence shown here is derived from an EMBL/GenBank/DDBJ whole genome shotgun (WGS) entry which is preliminary data.</text>
</comment>
<dbReference type="AlphaFoldDB" id="A0A835XT88"/>
<accession>A0A835XT88</accession>
<organism evidence="1 2">
    <name type="scientific">Edaphochlamys debaryana</name>
    <dbReference type="NCBI Taxonomy" id="47281"/>
    <lineage>
        <taxon>Eukaryota</taxon>
        <taxon>Viridiplantae</taxon>
        <taxon>Chlorophyta</taxon>
        <taxon>core chlorophytes</taxon>
        <taxon>Chlorophyceae</taxon>
        <taxon>CS clade</taxon>
        <taxon>Chlamydomonadales</taxon>
        <taxon>Chlamydomonadales incertae sedis</taxon>
        <taxon>Edaphochlamys</taxon>
    </lineage>
</organism>
<evidence type="ECO:0000313" key="1">
    <source>
        <dbReference type="EMBL" id="KAG2487806.1"/>
    </source>
</evidence>